<proteinExistence type="predicted"/>
<feature type="compositionally biased region" description="Acidic residues" evidence="8">
    <location>
        <begin position="102"/>
        <end position="111"/>
    </location>
</feature>
<feature type="region of interest" description="Disordered" evidence="8">
    <location>
        <begin position="1"/>
        <end position="23"/>
    </location>
</feature>
<dbReference type="InterPro" id="IPR008906">
    <property type="entry name" value="HATC_C_dom"/>
</dbReference>
<keyword evidence="5" id="KW-0238">DNA-binding</keyword>
<evidence type="ECO:0000256" key="5">
    <source>
        <dbReference type="ARBA" id="ARBA00023125"/>
    </source>
</evidence>
<evidence type="ECO:0000256" key="3">
    <source>
        <dbReference type="ARBA" id="ARBA00022771"/>
    </source>
</evidence>
<comment type="subcellular location">
    <subcellularLocation>
        <location evidence="1">Nucleus</location>
    </subcellularLocation>
</comment>
<feature type="region of interest" description="Disordered" evidence="8">
    <location>
        <begin position="84"/>
        <end position="112"/>
    </location>
</feature>
<dbReference type="GO" id="GO:0008270">
    <property type="term" value="F:zinc ion binding"/>
    <property type="evidence" value="ECO:0007669"/>
    <property type="project" value="UniProtKB-KW"/>
</dbReference>
<evidence type="ECO:0000259" key="9">
    <source>
        <dbReference type="PROSITE" id="PS50808"/>
    </source>
</evidence>
<dbReference type="SUPFAM" id="SSF53098">
    <property type="entry name" value="Ribonuclease H-like"/>
    <property type="match status" value="1"/>
</dbReference>
<keyword evidence="6" id="KW-0539">Nucleus</keyword>
<evidence type="ECO:0000256" key="2">
    <source>
        <dbReference type="ARBA" id="ARBA00022723"/>
    </source>
</evidence>
<dbReference type="AlphaFoldDB" id="A0A7J7NFP0"/>
<dbReference type="PANTHER" id="PTHR46951:SF2">
    <property type="entry name" value="BED-TYPE DOMAIN-CONTAINING PROTEIN"/>
    <property type="match status" value="1"/>
</dbReference>
<evidence type="ECO:0000256" key="6">
    <source>
        <dbReference type="ARBA" id="ARBA00023242"/>
    </source>
</evidence>
<dbReference type="PANTHER" id="PTHR46951">
    <property type="entry name" value="BED-TYPE DOMAIN-CONTAINING PROTEIN"/>
    <property type="match status" value="1"/>
</dbReference>
<dbReference type="EMBL" id="JACGCM010000816">
    <property type="protein sequence ID" value="KAF6166005.1"/>
    <property type="molecule type" value="Genomic_DNA"/>
</dbReference>
<organism evidence="10 11">
    <name type="scientific">Kingdonia uniflora</name>
    <dbReference type="NCBI Taxonomy" id="39325"/>
    <lineage>
        <taxon>Eukaryota</taxon>
        <taxon>Viridiplantae</taxon>
        <taxon>Streptophyta</taxon>
        <taxon>Embryophyta</taxon>
        <taxon>Tracheophyta</taxon>
        <taxon>Spermatophyta</taxon>
        <taxon>Magnoliopsida</taxon>
        <taxon>Ranunculales</taxon>
        <taxon>Circaeasteraceae</taxon>
        <taxon>Kingdonia</taxon>
    </lineage>
</organism>
<comment type="caution">
    <text evidence="10">The sequence shown here is derived from an EMBL/GenBank/DDBJ whole genome shotgun (WGS) entry which is preliminary data.</text>
</comment>
<reference evidence="10 11" key="1">
    <citation type="journal article" date="2020" name="IScience">
        <title>Genome Sequencing of the Endangered Kingdonia uniflora (Circaeasteraceae, Ranunculales) Reveals Potential Mechanisms of Evolutionary Specialization.</title>
        <authorList>
            <person name="Sun Y."/>
            <person name="Deng T."/>
            <person name="Zhang A."/>
            <person name="Moore M.J."/>
            <person name="Landis J.B."/>
            <person name="Lin N."/>
            <person name="Zhang H."/>
            <person name="Zhang X."/>
            <person name="Huang J."/>
            <person name="Zhang X."/>
            <person name="Sun H."/>
            <person name="Wang H."/>
        </authorList>
    </citation>
    <scope>NUCLEOTIDE SEQUENCE [LARGE SCALE GENOMIC DNA]</scope>
    <source>
        <strain evidence="10">TB1705</strain>
        <tissue evidence="10">Leaf</tissue>
    </source>
</reference>
<dbReference type="Proteomes" id="UP000541444">
    <property type="component" value="Unassembled WGS sequence"/>
</dbReference>
<feature type="region of interest" description="Disordered" evidence="8">
    <location>
        <begin position="300"/>
        <end position="342"/>
    </location>
</feature>
<feature type="compositionally biased region" description="Low complexity" evidence="8">
    <location>
        <begin position="1"/>
        <end position="10"/>
    </location>
</feature>
<evidence type="ECO:0000256" key="7">
    <source>
        <dbReference type="PROSITE-ProRule" id="PRU00027"/>
    </source>
</evidence>
<dbReference type="InterPro" id="IPR003656">
    <property type="entry name" value="Znf_BED"/>
</dbReference>
<name>A0A7J7NFP0_9MAGN</name>
<evidence type="ECO:0000313" key="10">
    <source>
        <dbReference type="EMBL" id="KAF6166005.1"/>
    </source>
</evidence>
<dbReference type="GO" id="GO:0003677">
    <property type="term" value="F:DNA binding"/>
    <property type="evidence" value="ECO:0007669"/>
    <property type="project" value="UniProtKB-KW"/>
</dbReference>
<evidence type="ECO:0000256" key="1">
    <source>
        <dbReference type="ARBA" id="ARBA00004123"/>
    </source>
</evidence>
<sequence length="342" mass="39037">MSSTASTATASEKKKDEGWEYGEARDPANRNAVWCKLCNKKCTAGISRLKEHLIGGYPSVTKCPNVPVEVSKKFKDMADKVKNDKKEKKRLEEEKRKRAQDVDEESGEEGDCSGGITREWWMTYESDVPELQKLAIRILSQTCSASPCERNWGFFNMVHTKKRNKLDSAKLNDLVFVMYKRKLEIRYKRRQTELGSKEDPILLRDVEDCNEWVTYEVLPEYVHPGEDLTYEQVEATVLGDDVGPSTRLRTTETRGEQSQPRGVVEGFIDETEPRHRVSRRSTGVQPQPCTYQRRAHLAHLIDEEEDEADDMEINEEDDGNSDDDGLVSGEKEPGDAELIVDL</sequence>
<feature type="compositionally biased region" description="Basic and acidic residues" evidence="8">
    <location>
        <begin position="84"/>
        <end position="101"/>
    </location>
</feature>
<feature type="compositionally biased region" description="Basic and acidic residues" evidence="8">
    <location>
        <begin position="11"/>
        <end position="23"/>
    </location>
</feature>
<evidence type="ECO:0000313" key="11">
    <source>
        <dbReference type="Proteomes" id="UP000541444"/>
    </source>
</evidence>
<dbReference type="GO" id="GO:0046983">
    <property type="term" value="F:protein dimerization activity"/>
    <property type="evidence" value="ECO:0007669"/>
    <property type="project" value="InterPro"/>
</dbReference>
<dbReference type="OrthoDB" id="1930460at2759"/>
<feature type="region of interest" description="Disordered" evidence="8">
    <location>
        <begin position="241"/>
        <end position="286"/>
    </location>
</feature>
<feature type="domain" description="BED-type" evidence="9">
    <location>
        <begin position="13"/>
        <end position="70"/>
    </location>
</feature>
<dbReference type="InterPro" id="IPR012337">
    <property type="entry name" value="RNaseH-like_sf"/>
</dbReference>
<accession>A0A7J7NFP0</accession>
<dbReference type="GO" id="GO:0005634">
    <property type="term" value="C:nucleus"/>
    <property type="evidence" value="ECO:0007669"/>
    <property type="project" value="UniProtKB-SubCell"/>
</dbReference>
<evidence type="ECO:0000256" key="4">
    <source>
        <dbReference type="ARBA" id="ARBA00022833"/>
    </source>
</evidence>
<dbReference type="Pfam" id="PF05699">
    <property type="entry name" value="Dimer_Tnp_hAT"/>
    <property type="match status" value="1"/>
</dbReference>
<keyword evidence="11" id="KW-1185">Reference proteome</keyword>
<gene>
    <name evidence="10" type="ORF">GIB67_012902</name>
</gene>
<feature type="compositionally biased region" description="Acidic residues" evidence="8">
    <location>
        <begin position="302"/>
        <end position="325"/>
    </location>
</feature>
<keyword evidence="2" id="KW-0479">Metal-binding</keyword>
<protein>
    <recommendedName>
        <fullName evidence="9">BED-type domain-containing protein</fullName>
    </recommendedName>
</protein>
<dbReference type="PROSITE" id="PS50808">
    <property type="entry name" value="ZF_BED"/>
    <property type="match status" value="1"/>
</dbReference>
<keyword evidence="4" id="KW-0862">Zinc</keyword>
<evidence type="ECO:0000256" key="8">
    <source>
        <dbReference type="SAM" id="MobiDB-lite"/>
    </source>
</evidence>
<keyword evidence="3 7" id="KW-0863">Zinc-finger</keyword>